<feature type="region of interest" description="Disordered" evidence="1">
    <location>
        <begin position="217"/>
        <end position="451"/>
    </location>
</feature>
<evidence type="ECO:0000256" key="1">
    <source>
        <dbReference type="SAM" id="MobiDB-lite"/>
    </source>
</evidence>
<evidence type="ECO:0000313" key="3">
    <source>
        <dbReference type="EMBL" id="RMB57565.1"/>
    </source>
</evidence>
<sequence>MKKLALLLIGFMTFGFTNAAEDTTTITRYANYDGSRYTFTEAGIEFSVFPDGEFDFYIPQYTEGVSVSVNAGPVGLTFNTGYDYDPYVQYDDFGAVIQIENTPLYYDNFGRLTQAGSVDIRYNSNRIVRVGGLNVFYNRYGAFDYYTGFINVYNRHYVYRPFYDYFYRPVFNRCLVWTTPYRLHYAPIRYGYAFHRDNYWRGYNDGYRNARRDFRRPDRGRVAHNNGRRGNVDRNNRSFRRAAVTNTTGRSRSNNGVVSRSNTSRSNSRGTASTSRSTRGNSTASRSSRSASPRATSGNRSTSRDTANRGSSRSSQSARTAGASGNSRGTASRTARSTKPRATQSRTSSSSRGTASASGRSSSKASKRSSSSSRAIASNDGRKSRTSSAQRGTTSRSSKSTASRSSRSSSNKSTSQRTSRSSSKRSSASKAPQRTTSRKSSSSKSTRARRG</sequence>
<dbReference type="EMBL" id="REFV01000010">
    <property type="protein sequence ID" value="RMB57565.1"/>
    <property type="molecule type" value="Genomic_DNA"/>
</dbReference>
<keyword evidence="2" id="KW-0732">Signal</keyword>
<accession>A0A3M0FYM8</accession>
<feature type="compositionally biased region" description="Low complexity" evidence="1">
    <location>
        <begin position="345"/>
        <end position="378"/>
    </location>
</feature>
<dbReference type="OrthoDB" id="750023at2"/>
<keyword evidence="4" id="KW-1185">Reference proteome</keyword>
<evidence type="ECO:0008006" key="5">
    <source>
        <dbReference type="Google" id="ProtNLM"/>
    </source>
</evidence>
<reference evidence="3 4" key="1">
    <citation type="submission" date="2018-10" db="EMBL/GenBank/DDBJ databases">
        <title>Dokdonia luteus sp. nov., isolated from sea water.</title>
        <authorList>
            <person name="Zhou L.Y."/>
            <person name="Du Z.J."/>
        </authorList>
    </citation>
    <scope>NUCLEOTIDE SEQUENCE [LARGE SCALE GENOMIC DNA]</scope>
    <source>
        <strain evidence="3 4">SH27</strain>
    </source>
</reference>
<name>A0A3M0FYM8_9FLAO</name>
<protein>
    <recommendedName>
        <fullName evidence="5">Sperm nuclear basic protein PL-I</fullName>
    </recommendedName>
</protein>
<feature type="chain" id="PRO_5018175009" description="Sperm nuclear basic protein PL-I" evidence="2">
    <location>
        <begin position="20"/>
        <end position="451"/>
    </location>
</feature>
<feature type="compositionally biased region" description="Low complexity" evidence="1">
    <location>
        <begin position="249"/>
        <end position="298"/>
    </location>
</feature>
<evidence type="ECO:0000313" key="4">
    <source>
        <dbReference type="Proteomes" id="UP000281985"/>
    </source>
</evidence>
<organism evidence="3 4">
    <name type="scientific">Dokdonia sinensis</name>
    <dbReference type="NCBI Taxonomy" id="2479847"/>
    <lineage>
        <taxon>Bacteria</taxon>
        <taxon>Pseudomonadati</taxon>
        <taxon>Bacteroidota</taxon>
        <taxon>Flavobacteriia</taxon>
        <taxon>Flavobacteriales</taxon>
        <taxon>Flavobacteriaceae</taxon>
        <taxon>Dokdonia</taxon>
    </lineage>
</organism>
<feature type="compositionally biased region" description="Low complexity" evidence="1">
    <location>
        <begin position="393"/>
        <end position="445"/>
    </location>
</feature>
<dbReference type="RefSeq" id="WP_121917672.1">
    <property type="nucleotide sequence ID" value="NZ_REFV01000010.1"/>
</dbReference>
<proteinExistence type="predicted"/>
<comment type="caution">
    <text evidence="3">The sequence shown here is derived from an EMBL/GenBank/DDBJ whole genome shotgun (WGS) entry which is preliminary data.</text>
</comment>
<gene>
    <name evidence="3" type="ORF">EAX61_10605</name>
</gene>
<feature type="compositionally biased region" description="Polar residues" evidence="1">
    <location>
        <begin position="308"/>
        <end position="344"/>
    </location>
</feature>
<feature type="signal peptide" evidence="2">
    <location>
        <begin position="1"/>
        <end position="19"/>
    </location>
</feature>
<evidence type="ECO:0000256" key="2">
    <source>
        <dbReference type="SAM" id="SignalP"/>
    </source>
</evidence>
<dbReference type="Proteomes" id="UP000281985">
    <property type="component" value="Unassembled WGS sequence"/>
</dbReference>
<dbReference type="AlphaFoldDB" id="A0A3M0FYM8"/>